<dbReference type="RefSeq" id="WP_018328774.1">
    <property type="nucleotide sequence ID" value="NZ_JACHBK010000006.1"/>
</dbReference>
<protein>
    <submittedName>
        <fullName evidence="2">Type II secretory pathway component GspD/PulD (Secretin)</fullName>
    </submittedName>
</protein>
<accession>A0A7W8UBY7</accession>
<organism evidence="2 3">
    <name type="scientific">Rhizobium giardinii</name>
    <dbReference type="NCBI Taxonomy" id="56731"/>
    <lineage>
        <taxon>Bacteria</taxon>
        <taxon>Pseudomonadati</taxon>
        <taxon>Pseudomonadota</taxon>
        <taxon>Alphaproteobacteria</taxon>
        <taxon>Hyphomicrobiales</taxon>
        <taxon>Rhizobiaceae</taxon>
        <taxon>Rhizobium/Agrobacterium group</taxon>
        <taxon>Rhizobium</taxon>
    </lineage>
</organism>
<proteinExistence type="predicted"/>
<dbReference type="EMBL" id="JACHBK010000006">
    <property type="protein sequence ID" value="MBB5536488.1"/>
    <property type="molecule type" value="Genomic_DNA"/>
</dbReference>
<dbReference type="AlphaFoldDB" id="A0A7W8UBY7"/>
<feature type="signal peptide" evidence="1">
    <location>
        <begin position="1"/>
        <end position="21"/>
    </location>
</feature>
<feature type="chain" id="PRO_5031462026" evidence="1">
    <location>
        <begin position="22"/>
        <end position="180"/>
    </location>
</feature>
<name>A0A7W8UBY7_9HYPH</name>
<evidence type="ECO:0000313" key="2">
    <source>
        <dbReference type="EMBL" id="MBB5536488.1"/>
    </source>
</evidence>
<comment type="caution">
    <text evidence="2">The sequence shown here is derived from an EMBL/GenBank/DDBJ whole genome shotgun (WGS) entry which is preliminary data.</text>
</comment>
<sequence length="180" mass="19246">MKLRTLSIAFFTLLAPIRAEAAANGQEVRLNVVSQPVADVVDTLSFMSGIPVTIVGKLDGRLENWSVNERGVAAFAALGRVGNLFVAFDGSRVIVAPRSEVTTVVLEQKKRNWSAAQSAIDTLFPFLPGDAIHHDATSDIVIVRGPAPFVSAVETVLSRSTEETVQIIRGGTMETITTAN</sequence>
<reference evidence="2 3" key="1">
    <citation type="submission" date="2020-08" db="EMBL/GenBank/DDBJ databases">
        <title>Genomic Encyclopedia of Type Strains, Phase IV (KMG-V): Genome sequencing to study the core and pangenomes of soil and plant-associated prokaryotes.</title>
        <authorList>
            <person name="Whitman W."/>
        </authorList>
    </citation>
    <scope>NUCLEOTIDE SEQUENCE [LARGE SCALE GENOMIC DNA]</scope>
    <source>
        <strain evidence="2 3">SEMIA 4084</strain>
    </source>
</reference>
<evidence type="ECO:0000256" key="1">
    <source>
        <dbReference type="SAM" id="SignalP"/>
    </source>
</evidence>
<evidence type="ECO:0000313" key="3">
    <source>
        <dbReference type="Proteomes" id="UP000585507"/>
    </source>
</evidence>
<keyword evidence="3" id="KW-1185">Reference proteome</keyword>
<gene>
    <name evidence="2" type="ORF">GGD55_003195</name>
</gene>
<dbReference type="Proteomes" id="UP000585507">
    <property type="component" value="Unassembled WGS sequence"/>
</dbReference>
<keyword evidence="1" id="KW-0732">Signal</keyword>